<dbReference type="STRING" id="192903.SAMN04488513_10775"/>
<dbReference type="EMBL" id="FQYU01000007">
    <property type="protein sequence ID" value="SHJ67855.1"/>
    <property type="molecule type" value="Genomic_DNA"/>
</dbReference>
<name>A0A1M6L9L3_9FLAO</name>
<evidence type="ECO:0000313" key="1">
    <source>
        <dbReference type="EMBL" id="SHJ67855.1"/>
    </source>
</evidence>
<sequence length="271" mass="30942">MGYIIRGNLSASLFPDIRESVSNVEVLIYLKNGQNRSKGKLKSKLRPLSRKEIAKRENLVIGKAQTDAKGNYEVELNALYQDEPITIDVRLSKVPCQKTTRHKPLQFNLACLKPIWHRRGHDYTYSYSYNFSFENWYRIRRVFDAWTICGVVKYKGREEAGLSGLVVTAMDVDWVQDDLIGRGTTDDRGCFRVDYDSSDFKKTFLSPLVNIETPITAIPGPGLYFRVESADGTVLYEEDRSIGHTSGRKNVAHCFFVELSLQYASHKVVEP</sequence>
<dbReference type="OrthoDB" id="4845881at2"/>
<dbReference type="RefSeq" id="WP_072994827.1">
    <property type="nucleotide sequence ID" value="NZ_FQYU01000007.1"/>
</dbReference>
<evidence type="ECO:0008006" key="3">
    <source>
        <dbReference type="Google" id="ProtNLM"/>
    </source>
</evidence>
<reference evidence="2" key="1">
    <citation type="submission" date="2016-11" db="EMBL/GenBank/DDBJ databases">
        <authorList>
            <person name="Varghese N."/>
            <person name="Submissions S."/>
        </authorList>
    </citation>
    <scope>NUCLEOTIDE SEQUENCE [LARGE SCALE GENOMIC DNA]</scope>
    <source>
        <strain evidence="2">DSM 19858</strain>
    </source>
</reference>
<accession>A0A1M6L9L3</accession>
<organism evidence="1 2">
    <name type="scientific">Pseudozobellia thermophila</name>
    <dbReference type="NCBI Taxonomy" id="192903"/>
    <lineage>
        <taxon>Bacteria</taxon>
        <taxon>Pseudomonadati</taxon>
        <taxon>Bacteroidota</taxon>
        <taxon>Flavobacteriia</taxon>
        <taxon>Flavobacteriales</taxon>
        <taxon>Flavobacteriaceae</taxon>
        <taxon>Pseudozobellia</taxon>
    </lineage>
</organism>
<proteinExistence type="predicted"/>
<keyword evidence="2" id="KW-1185">Reference proteome</keyword>
<dbReference type="Proteomes" id="UP000184543">
    <property type="component" value="Unassembled WGS sequence"/>
</dbReference>
<evidence type="ECO:0000313" key="2">
    <source>
        <dbReference type="Proteomes" id="UP000184543"/>
    </source>
</evidence>
<dbReference type="AlphaFoldDB" id="A0A1M6L9L3"/>
<gene>
    <name evidence="1" type="ORF">SAMN04488513_10775</name>
</gene>
<protein>
    <recommendedName>
        <fullName evidence="3">Carboxypeptidase regulatory-like domain-containing protein</fullName>
    </recommendedName>
</protein>